<feature type="region of interest" description="Disordered" evidence="1">
    <location>
        <begin position="137"/>
        <end position="200"/>
    </location>
</feature>
<dbReference type="RefSeq" id="WP_201427899.1">
    <property type="nucleotide sequence ID" value="NZ_JAEQMG010000114.1"/>
</dbReference>
<organism evidence="4 5">
    <name type="scientific">Ruminococcus difficilis</name>
    <dbReference type="NCBI Taxonomy" id="2763069"/>
    <lineage>
        <taxon>Bacteria</taxon>
        <taxon>Bacillati</taxon>
        <taxon>Bacillota</taxon>
        <taxon>Clostridia</taxon>
        <taxon>Eubacteriales</taxon>
        <taxon>Oscillospiraceae</taxon>
        <taxon>Ruminococcus</taxon>
    </lineage>
</organism>
<evidence type="ECO:0008006" key="6">
    <source>
        <dbReference type="Google" id="ProtNLM"/>
    </source>
</evidence>
<proteinExistence type="predicted"/>
<accession>A0A934WSH1</accession>
<evidence type="ECO:0000313" key="4">
    <source>
        <dbReference type="EMBL" id="MBK6089105.1"/>
    </source>
</evidence>
<keyword evidence="3" id="KW-0732">Signal</keyword>
<keyword evidence="5" id="KW-1185">Reference proteome</keyword>
<feature type="signal peptide" evidence="3">
    <location>
        <begin position="1"/>
        <end position="22"/>
    </location>
</feature>
<reference evidence="4" key="1">
    <citation type="submission" date="2021-01" db="EMBL/GenBank/DDBJ databases">
        <title>Genome public.</title>
        <authorList>
            <person name="Liu C."/>
            <person name="Sun Q."/>
        </authorList>
    </citation>
    <scope>NUCLEOTIDE SEQUENCE</scope>
    <source>
        <strain evidence="4">M6</strain>
    </source>
</reference>
<keyword evidence="2" id="KW-0812">Transmembrane</keyword>
<feature type="chain" id="PRO_5038733552" description="Streptococcal pilin isopeptide linker domain-containing protein" evidence="3">
    <location>
        <begin position="23"/>
        <end position="238"/>
    </location>
</feature>
<dbReference type="AlphaFoldDB" id="A0A934WSH1"/>
<name>A0A934WSH1_9FIRM</name>
<feature type="compositionally biased region" description="Low complexity" evidence="1">
    <location>
        <begin position="152"/>
        <end position="166"/>
    </location>
</feature>
<gene>
    <name evidence="4" type="ORF">JKK62_10720</name>
</gene>
<evidence type="ECO:0000256" key="1">
    <source>
        <dbReference type="SAM" id="MobiDB-lite"/>
    </source>
</evidence>
<evidence type="ECO:0000256" key="2">
    <source>
        <dbReference type="SAM" id="Phobius"/>
    </source>
</evidence>
<dbReference type="Gene3D" id="2.60.40.3050">
    <property type="match status" value="1"/>
</dbReference>
<protein>
    <recommendedName>
        <fullName evidence="6">Streptococcal pilin isopeptide linker domain-containing protein</fullName>
    </recommendedName>
</protein>
<dbReference type="EMBL" id="JAEQMG010000114">
    <property type="protein sequence ID" value="MBK6089105.1"/>
    <property type="molecule type" value="Genomic_DNA"/>
</dbReference>
<keyword evidence="2" id="KW-1133">Transmembrane helix</keyword>
<keyword evidence="2" id="KW-0472">Membrane</keyword>
<dbReference type="Proteomes" id="UP000633365">
    <property type="component" value="Unassembled WGS sequence"/>
</dbReference>
<feature type="compositionally biased region" description="Polar residues" evidence="1">
    <location>
        <begin position="138"/>
        <end position="151"/>
    </location>
</feature>
<dbReference type="InterPro" id="IPR038174">
    <property type="entry name" value="Strep_pil_link_sf"/>
</dbReference>
<feature type="transmembrane region" description="Helical" evidence="2">
    <location>
        <begin position="208"/>
        <end position="228"/>
    </location>
</feature>
<comment type="caution">
    <text evidence="4">The sequence shown here is derived from an EMBL/GenBank/DDBJ whole genome shotgun (WGS) entry which is preliminary data.</text>
</comment>
<evidence type="ECO:0000256" key="3">
    <source>
        <dbReference type="SAM" id="SignalP"/>
    </source>
</evidence>
<feature type="compositionally biased region" description="Basic and acidic residues" evidence="1">
    <location>
        <begin position="190"/>
        <end position="200"/>
    </location>
</feature>
<evidence type="ECO:0000313" key="5">
    <source>
        <dbReference type="Proteomes" id="UP000633365"/>
    </source>
</evidence>
<sequence length="238" mass="25887">MKRVFAFSVVLALIFAVLGAHGSAAQTVPVDIWVDIKNGGTAVIITEVNSPLPDRSSMTLADGQSEAFHIDFSEEGTYAYSIRIEPDDREITFDDTVYRVNVFVTEESGRLYTSIVIYNQKTGGKYSPQGYDEPCTVTFVNDFTPDETTAPTQSGESETTSETVTATDRDSGSAKGDSGDSNDDANNASKESDVKSRPQTGDDSRLDFFLLLAIIASAGLFMLSVFYYRSVVKETQKG</sequence>